<feature type="signal peptide" evidence="1">
    <location>
        <begin position="1"/>
        <end position="19"/>
    </location>
</feature>
<keyword evidence="3" id="KW-1185">Reference proteome</keyword>
<dbReference type="FunCoup" id="A0A0C3BBD8">
    <property type="interactions" value="73"/>
</dbReference>
<reference evidence="3" key="2">
    <citation type="submission" date="2015-01" db="EMBL/GenBank/DDBJ databases">
        <title>Evolutionary Origins and Diversification of the Mycorrhizal Mutualists.</title>
        <authorList>
            <consortium name="DOE Joint Genome Institute"/>
            <consortium name="Mycorrhizal Genomics Consortium"/>
            <person name="Kohler A."/>
            <person name="Kuo A."/>
            <person name="Nagy L.G."/>
            <person name="Floudas D."/>
            <person name="Copeland A."/>
            <person name="Barry K.W."/>
            <person name="Cichocki N."/>
            <person name="Veneault-Fourrey C."/>
            <person name="LaButti K."/>
            <person name="Lindquist E.A."/>
            <person name="Lipzen A."/>
            <person name="Lundell T."/>
            <person name="Morin E."/>
            <person name="Murat C."/>
            <person name="Riley R."/>
            <person name="Ohm R."/>
            <person name="Sun H."/>
            <person name="Tunlid A."/>
            <person name="Henrissat B."/>
            <person name="Grigoriev I.V."/>
            <person name="Hibbett D.S."/>
            <person name="Martin F."/>
        </authorList>
    </citation>
    <scope>NUCLEOTIDE SEQUENCE [LARGE SCALE GENOMIC DNA]</scope>
    <source>
        <strain evidence="3">F 1598</strain>
    </source>
</reference>
<dbReference type="HOGENOM" id="CLU_071622_1_1_1"/>
<dbReference type="GO" id="GO:0005789">
    <property type="term" value="C:endoplasmic reticulum membrane"/>
    <property type="evidence" value="ECO:0007669"/>
    <property type="project" value="TreeGrafter"/>
</dbReference>
<keyword evidence="1" id="KW-0732">Signal</keyword>
<dbReference type="GO" id="GO:0051082">
    <property type="term" value="F:unfolded protein binding"/>
    <property type="evidence" value="ECO:0007669"/>
    <property type="project" value="TreeGrafter"/>
</dbReference>
<dbReference type="AlphaFoldDB" id="A0A0C3BBD8"/>
<gene>
    <name evidence="2" type="ORF">PILCRDRAFT_69091</name>
</gene>
<dbReference type="PANTHER" id="PTHR28090:SF2">
    <property type="entry name" value="PROTEIN ROT1"/>
    <property type="match status" value="1"/>
</dbReference>
<evidence type="ECO:0000313" key="2">
    <source>
        <dbReference type="EMBL" id="KIM83588.1"/>
    </source>
</evidence>
<dbReference type="EMBL" id="KN832990">
    <property type="protein sequence ID" value="KIM83588.1"/>
    <property type="molecule type" value="Genomic_DNA"/>
</dbReference>
<dbReference type="OrthoDB" id="5327821at2759"/>
<reference evidence="2 3" key="1">
    <citation type="submission" date="2014-04" db="EMBL/GenBank/DDBJ databases">
        <authorList>
            <consortium name="DOE Joint Genome Institute"/>
            <person name="Kuo A."/>
            <person name="Tarkka M."/>
            <person name="Buscot F."/>
            <person name="Kohler A."/>
            <person name="Nagy L.G."/>
            <person name="Floudas D."/>
            <person name="Copeland A."/>
            <person name="Barry K.W."/>
            <person name="Cichocki N."/>
            <person name="Veneault-Fourrey C."/>
            <person name="LaButti K."/>
            <person name="Lindquist E.A."/>
            <person name="Lipzen A."/>
            <person name="Lundell T."/>
            <person name="Morin E."/>
            <person name="Murat C."/>
            <person name="Sun H."/>
            <person name="Tunlid A."/>
            <person name="Henrissat B."/>
            <person name="Grigoriev I.V."/>
            <person name="Hibbett D.S."/>
            <person name="Martin F."/>
            <person name="Nordberg H.P."/>
            <person name="Cantor M.N."/>
            <person name="Hua S.X."/>
        </authorList>
    </citation>
    <scope>NUCLEOTIDE SEQUENCE [LARGE SCALE GENOMIC DNA]</scope>
    <source>
        <strain evidence="2 3">F 1598</strain>
    </source>
</reference>
<protein>
    <submittedName>
        <fullName evidence="2">Uncharacterized protein</fullName>
    </submittedName>
</protein>
<sequence length="234" mass="24940">MLFTPLILALVCAVVPAFGQQDSATVMQTLQGTWSSGSGAVITGPMYANPANKTFGFPKNTGVCYSFTSDGHFESLRYRYNSNGTAPQCITGVILWIHGTVTVESNGSLVLNPLMDGYQQIQDPCAAVSNTIEDYNDAELYQAWQMFNDPTLGTELLLYSFDGSPVAPLRPVANGPNMLPTQLLRNDSAQATATAGLTTQNALAMNNGRRRWSVSGTMGALTVVFGVGLGSLLL</sequence>
<feature type="chain" id="PRO_5002175633" evidence="1">
    <location>
        <begin position="20"/>
        <end position="234"/>
    </location>
</feature>
<evidence type="ECO:0000313" key="3">
    <source>
        <dbReference type="Proteomes" id="UP000054166"/>
    </source>
</evidence>
<dbReference type="Proteomes" id="UP000054166">
    <property type="component" value="Unassembled WGS sequence"/>
</dbReference>
<dbReference type="Pfam" id="PF10681">
    <property type="entry name" value="Rot1"/>
    <property type="match status" value="1"/>
</dbReference>
<dbReference type="InParanoid" id="A0A0C3BBD8"/>
<dbReference type="InterPro" id="IPR019623">
    <property type="entry name" value="Rot1"/>
</dbReference>
<proteinExistence type="predicted"/>
<accession>A0A0C3BBD8</accession>
<dbReference type="GO" id="GO:0006458">
    <property type="term" value="P:'de novo' protein folding"/>
    <property type="evidence" value="ECO:0007669"/>
    <property type="project" value="InterPro"/>
</dbReference>
<dbReference type="PANTHER" id="PTHR28090">
    <property type="entry name" value="PROTEIN ROT1"/>
    <property type="match status" value="1"/>
</dbReference>
<evidence type="ECO:0000256" key="1">
    <source>
        <dbReference type="SAM" id="SignalP"/>
    </source>
</evidence>
<organism evidence="2 3">
    <name type="scientific">Piloderma croceum (strain F 1598)</name>
    <dbReference type="NCBI Taxonomy" id="765440"/>
    <lineage>
        <taxon>Eukaryota</taxon>
        <taxon>Fungi</taxon>
        <taxon>Dikarya</taxon>
        <taxon>Basidiomycota</taxon>
        <taxon>Agaricomycotina</taxon>
        <taxon>Agaricomycetes</taxon>
        <taxon>Agaricomycetidae</taxon>
        <taxon>Atheliales</taxon>
        <taxon>Atheliaceae</taxon>
        <taxon>Piloderma</taxon>
    </lineage>
</organism>
<name>A0A0C3BBD8_PILCF</name>
<dbReference type="STRING" id="765440.A0A0C3BBD8"/>